<reference evidence="2 3" key="1">
    <citation type="submission" date="2024-02" db="EMBL/GenBank/DDBJ databases">
        <title>High-quality chromosome-scale genome assembly of Pensacola bahiagrass (Paspalum notatum Flugge var. saurae).</title>
        <authorList>
            <person name="Vega J.M."/>
            <person name="Podio M."/>
            <person name="Orjuela J."/>
            <person name="Siena L.A."/>
            <person name="Pessino S.C."/>
            <person name="Combes M.C."/>
            <person name="Mariac C."/>
            <person name="Albertini E."/>
            <person name="Pupilli F."/>
            <person name="Ortiz J.P.A."/>
            <person name="Leblanc O."/>
        </authorList>
    </citation>
    <scope>NUCLEOTIDE SEQUENCE [LARGE SCALE GENOMIC DNA]</scope>
    <source>
        <strain evidence="2">R1</strain>
        <tissue evidence="2">Leaf</tissue>
    </source>
</reference>
<feature type="compositionally biased region" description="Basic and acidic residues" evidence="1">
    <location>
        <begin position="55"/>
        <end position="97"/>
    </location>
</feature>
<dbReference type="EMBL" id="CP144747">
    <property type="protein sequence ID" value="WVZ64722.1"/>
    <property type="molecule type" value="Genomic_DNA"/>
</dbReference>
<feature type="compositionally biased region" description="Basic and acidic residues" evidence="1">
    <location>
        <begin position="130"/>
        <end position="139"/>
    </location>
</feature>
<feature type="compositionally biased region" description="Low complexity" evidence="1">
    <location>
        <begin position="37"/>
        <end position="47"/>
    </location>
</feature>
<feature type="compositionally biased region" description="Basic and acidic residues" evidence="1">
    <location>
        <begin position="153"/>
        <end position="163"/>
    </location>
</feature>
<evidence type="ECO:0000313" key="2">
    <source>
        <dbReference type="EMBL" id="WVZ64722.1"/>
    </source>
</evidence>
<proteinExistence type="predicted"/>
<name>A0AAQ3WK94_PASNO</name>
<gene>
    <name evidence="2" type="ORF">U9M48_014199</name>
</gene>
<organism evidence="2 3">
    <name type="scientific">Paspalum notatum var. saurae</name>
    <dbReference type="NCBI Taxonomy" id="547442"/>
    <lineage>
        <taxon>Eukaryota</taxon>
        <taxon>Viridiplantae</taxon>
        <taxon>Streptophyta</taxon>
        <taxon>Embryophyta</taxon>
        <taxon>Tracheophyta</taxon>
        <taxon>Spermatophyta</taxon>
        <taxon>Magnoliopsida</taxon>
        <taxon>Liliopsida</taxon>
        <taxon>Poales</taxon>
        <taxon>Poaceae</taxon>
        <taxon>PACMAD clade</taxon>
        <taxon>Panicoideae</taxon>
        <taxon>Andropogonodae</taxon>
        <taxon>Paspaleae</taxon>
        <taxon>Paspalinae</taxon>
        <taxon>Paspalum</taxon>
    </lineage>
</organism>
<dbReference type="Proteomes" id="UP001341281">
    <property type="component" value="Chromosome 03"/>
</dbReference>
<feature type="compositionally biased region" description="Basic and acidic residues" evidence="1">
    <location>
        <begin position="108"/>
        <end position="122"/>
    </location>
</feature>
<sequence length="182" mass="20948">MSRSGATPRTRVPRDADSRNRTTTSRSRAGTRRRRPGATATVTTGVRQQRHRGTRRDGWPRRQAERRPPHQAADPRERHRAGRVDLLHHAVNRERGLHPLLRRSALPRPEKLSEDPDERDYFDSTPGLGDELRDDHSNDGGDETDEDETGGDTSHEGRYDRGSRCYAQGCPWRWTRRLTIRC</sequence>
<feature type="compositionally biased region" description="Acidic residues" evidence="1">
    <location>
        <begin position="140"/>
        <end position="150"/>
    </location>
</feature>
<evidence type="ECO:0000256" key="1">
    <source>
        <dbReference type="SAM" id="MobiDB-lite"/>
    </source>
</evidence>
<accession>A0AAQ3WK94</accession>
<keyword evidence="3" id="KW-1185">Reference proteome</keyword>
<protein>
    <submittedName>
        <fullName evidence="2">Uncharacterized protein</fullName>
    </submittedName>
</protein>
<evidence type="ECO:0000313" key="3">
    <source>
        <dbReference type="Proteomes" id="UP001341281"/>
    </source>
</evidence>
<dbReference type="AlphaFoldDB" id="A0AAQ3WK94"/>
<feature type="region of interest" description="Disordered" evidence="1">
    <location>
        <begin position="1"/>
        <end position="165"/>
    </location>
</feature>